<proteinExistence type="predicted"/>
<dbReference type="RefSeq" id="WP_158287438.1">
    <property type="nucleotide sequence ID" value="NZ_SLWQ01000006.1"/>
</dbReference>
<dbReference type="AlphaFoldDB" id="A0A4R2I963"/>
<keyword evidence="2" id="KW-1185">Reference proteome</keyword>
<evidence type="ECO:0000313" key="2">
    <source>
        <dbReference type="Proteomes" id="UP000294862"/>
    </source>
</evidence>
<accession>A0A4R2I963</accession>
<organism evidence="1 2">
    <name type="scientific">Dokdonella fugitiva</name>
    <dbReference type="NCBI Taxonomy" id="328517"/>
    <lineage>
        <taxon>Bacteria</taxon>
        <taxon>Pseudomonadati</taxon>
        <taxon>Pseudomonadota</taxon>
        <taxon>Gammaproteobacteria</taxon>
        <taxon>Lysobacterales</taxon>
        <taxon>Rhodanobacteraceae</taxon>
        <taxon>Dokdonella</taxon>
    </lineage>
</organism>
<reference evidence="1 2" key="1">
    <citation type="journal article" date="2015" name="Stand. Genomic Sci.">
        <title>Genomic Encyclopedia of Bacterial and Archaeal Type Strains, Phase III: the genomes of soil and plant-associated and newly described type strains.</title>
        <authorList>
            <person name="Whitman W.B."/>
            <person name="Woyke T."/>
            <person name="Klenk H.P."/>
            <person name="Zhou Y."/>
            <person name="Lilburn T.G."/>
            <person name="Beck B.J."/>
            <person name="De Vos P."/>
            <person name="Vandamme P."/>
            <person name="Eisen J.A."/>
            <person name="Garrity G."/>
            <person name="Hugenholtz P."/>
            <person name="Kyrpides N.C."/>
        </authorList>
    </citation>
    <scope>NUCLEOTIDE SEQUENCE [LARGE SCALE GENOMIC DNA]</scope>
    <source>
        <strain evidence="1 2">A3</strain>
    </source>
</reference>
<comment type="caution">
    <text evidence="1">The sequence shown here is derived from an EMBL/GenBank/DDBJ whole genome shotgun (WGS) entry which is preliminary data.</text>
</comment>
<dbReference type="Proteomes" id="UP000294862">
    <property type="component" value="Unassembled WGS sequence"/>
</dbReference>
<name>A0A4R2I963_9GAMM</name>
<gene>
    <name evidence="1" type="ORF">EV148_10610</name>
</gene>
<sequence length="84" mass="9707">MMKHAPLHLDALQAGIVRRLAEHACSDLCEPACLRRSDDRLARARVIHAALSTRRRFKALYERSRELQTALERFKARRAQIRGT</sequence>
<evidence type="ECO:0000313" key="1">
    <source>
        <dbReference type="EMBL" id="TCO39868.1"/>
    </source>
</evidence>
<dbReference type="EMBL" id="SLWQ01000006">
    <property type="protein sequence ID" value="TCO39868.1"/>
    <property type="molecule type" value="Genomic_DNA"/>
</dbReference>
<protein>
    <submittedName>
        <fullName evidence="1">Uncharacterized protein</fullName>
    </submittedName>
</protein>